<dbReference type="EMBL" id="KN275960">
    <property type="protein sequence ID" value="EEH48161.2"/>
    <property type="molecule type" value="Genomic_DNA"/>
</dbReference>
<dbReference type="SUPFAM" id="SSF57997">
    <property type="entry name" value="Tropomyosin"/>
    <property type="match status" value="1"/>
</dbReference>
<name>C1GAF9_PARBD</name>
<dbReference type="Gene3D" id="1.20.5.340">
    <property type="match status" value="1"/>
</dbReference>
<evidence type="ECO:0000313" key="2">
    <source>
        <dbReference type="Proteomes" id="UP000001628"/>
    </source>
</evidence>
<proteinExistence type="predicted"/>
<dbReference type="RefSeq" id="XP_010759380.1">
    <property type="nucleotide sequence ID" value="XM_010761078.1"/>
</dbReference>
<evidence type="ECO:0000313" key="1">
    <source>
        <dbReference type="EMBL" id="EEH48161.2"/>
    </source>
</evidence>
<dbReference type="InParanoid" id="C1GAF9"/>
<reference evidence="1 2" key="1">
    <citation type="journal article" date="2011" name="PLoS Genet.">
        <title>Comparative genomic analysis of human fungal pathogens causing paracoccidioidomycosis.</title>
        <authorList>
            <person name="Desjardins C.A."/>
            <person name="Champion M.D."/>
            <person name="Holder J.W."/>
            <person name="Muszewska A."/>
            <person name="Goldberg J."/>
            <person name="Bailao A.M."/>
            <person name="Brigido M.M."/>
            <person name="Ferreira M.E."/>
            <person name="Garcia A.M."/>
            <person name="Grynberg M."/>
            <person name="Gujja S."/>
            <person name="Heiman D.I."/>
            <person name="Henn M.R."/>
            <person name="Kodira C.D."/>
            <person name="Leon-Narvaez H."/>
            <person name="Longo L.V."/>
            <person name="Ma L.J."/>
            <person name="Malavazi I."/>
            <person name="Matsuo A.L."/>
            <person name="Morais F.V."/>
            <person name="Pereira M."/>
            <person name="Rodriguez-Brito S."/>
            <person name="Sakthikumar S."/>
            <person name="Salem-Izacc S.M."/>
            <person name="Sykes S.M."/>
            <person name="Teixeira M.M."/>
            <person name="Vallejo M.C."/>
            <person name="Walter M.E."/>
            <person name="Yandava C."/>
            <person name="Young S."/>
            <person name="Zeng Q."/>
            <person name="Zucker J."/>
            <person name="Felipe M.S."/>
            <person name="Goldman G.H."/>
            <person name="Haas B.J."/>
            <person name="McEwen J.G."/>
            <person name="Nino-Vega G."/>
            <person name="Puccia R."/>
            <person name="San-Blas G."/>
            <person name="Soares C.M."/>
            <person name="Birren B.W."/>
            <person name="Cuomo C.A."/>
        </authorList>
    </citation>
    <scope>NUCLEOTIDE SEQUENCE [LARGE SCALE GENOMIC DNA]</scope>
    <source>
        <strain evidence="1 2">Pb18</strain>
    </source>
</reference>
<organism evidence="1 2">
    <name type="scientific">Paracoccidioides brasiliensis (strain Pb18)</name>
    <dbReference type="NCBI Taxonomy" id="502780"/>
    <lineage>
        <taxon>Eukaryota</taxon>
        <taxon>Fungi</taxon>
        <taxon>Dikarya</taxon>
        <taxon>Ascomycota</taxon>
        <taxon>Pezizomycotina</taxon>
        <taxon>Eurotiomycetes</taxon>
        <taxon>Eurotiomycetidae</taxon>
        <taxon>Onygenales</taxon>
        <taxon>Ajellomycetaceae</taxon>
        <taxon>Paracoccidioides</taxon>
    </lineage>
</organism>
<dbReference type="HOGENOM" id="CLU_099523_0_0_1"/>
<dbReference type="KEGG" id="pbn:PADG_04245"/>
<dbReference type="OMA" id="KMDQRFR"/>
<dbReference type="VEuPathDB" id="FungiDB:PADG_04245"/>
<keyword evidence="2" id="KW-1185">Reference proteome</keyword>
<dbReference type="Proteomes" id="UP000001628">
    <property type="component" value="Unassembled WGS sequence"/>
</dbReference>
<sequence>MDDCPQESEMTIDGRLGEIGRQLEEFDNDFREIETEFNNINIRFNDLDRRHDDVEGLFQEVDARFDEVNTLCDDIDNWCDRADKRFDGLEQDLRDVVAELANSKAMNANRVLRRIHQRINQVQVRTLMPLGLRQRAKGVFESAFSGDKPIETQRALQTIRDLAAFYEVVIYSDEQADGEGAGVDVTGDVDGYMEELLDKWGLDWTKVCEIVEERVLNPQTQQARIKRSASLNGVEAQVSVRRHS</sequence>
<dbReference type="OrthoDB" id="5334827at2759"/>
<gene>
    <name evidence="1" type="ORF">PADG_04245</name>
</gene>
<dbReference type="eggNOG" id="ENOG502T47I">
    <property type="taxonomic scope" value="Eukaryota"/>
</dbReference>
<accession>C1GAF9</accession>
<dbReference type="AlphaFoldDB" id="C1GAF9"/>
<dbReference type="GeneID" id="22583409"/>
<protein>
    <submittedName>
        <fullName evidence="1">Uncharacterized protein</fullName>
    </submittedName>
</protein>